<dbReference type="Proteomes" id="UP000005801">
    <property type="component" value="Unassembled WGS sequence"/>
</dbReference>
<sequence>MSAGKTLHPAIAEIVEMRRLGALEASRHRFTVSRAAALLRLREQAKARAEDESDGAWLWTLSLVRAANAVSDAARIRVRVEPSFDGDEALEAVIFEVLTPGFDCRRLDTRDLLAGALEGDVGARLTEESEESGGESEGGSEDAVRLRRVHALLGRAINEALAAEPRVLAVRTPAPSGGRRFEPREQIVEGRDPYGDRRLVPLEGESQIVVEFVRPRAGLGTRLGRWVRGRSSTEAVIVALWQRRGLDERGDADDDDGVEKEDGGLSVSPIEVLGAPAIALGKHGRLGPRLRLKAPPVAGPRAWAGQWLLRDGVRILDLSPTMHQHLGEAGVVALGPAWIDCPSLRLTADERSVVQDSALELLIAWIQHYLEARAPDWSVEWPAGVFAEDHGPAPEVPDDGITRVGPPADPRPGLRSASGWVVPRAFIDGEARRNRELLYVWRHRVSAIAGHDRDKVLALWPAQMEGLQAEFPELSLVPALVLYGLPDRKPEDLSRLRADSYPPLVLSRATPVALSPESEAKLGPLCVSVEAYVHRSPAATTGFLALLVYERRLVQYSDRDHALPGLTVIGRVTPQVGPGELPPEIDMVALRRDGGAVAALAAACRDKTIEHWEPLLSHVVSQANPWETPLLSSALARLTPATLGLRYRGTEQGLRLSWRETALLDVQIGRDAQGQPRRLRDALLLLRDRGVIVVGDARRRPSLRSKDPRLHPWSIVGVQKELVVRTLGRAALLPMPTTPEAYPLVKDSPEALVEDQRHLIAPAHVSADLSRANKEPRARERLLGLLLMTRALGHDAAGLEDRPLLERYDSRAANPTRLVSLREAISEQPRPGLVPTGAVRRSLPRPVIEAPPGLAALLAKVEGFEAAAGEADADAESSTARGAQGGRGESSGAPIRRRARAAPPLLATTVADVLVVGRLQVASDGSADGISLWFGGLRERELKLPEPLGRVSGKLVMTPKGRRLDRQELQAHVAARARELLLSAPGQRALLPPLGRRREKLDHLLTYLRQTAKARDEFDMAEALGVDTKGERADRELELRRLSLRAAPLQPLPDQRVALLERVVVQSLAMKLRIGSAMLVWKAARLGRRRRDTIDLDFGLRNAWIQRALDEERVLDRDAHRHAALLAGALVVAEFFHQARPREDLALSDEHLSVALWRLLQLR</sequence>
<protein>
    <submittedName>
        <fullName evidence="2">Uncharacterized protein</fullName>
    </submittedName>
</protein>
<organism evidence="2 3">
    <name type="scientific">Plesiocystis pacifica SIR-1</name>
    <dbReference type="NCBI Taxonomy" id="391625"/>
    <lineage>
        <taxon>Bacteria</taxon>
        <taxon>Pseudomonadati</taxon>
        <taxon>Myxococcota</taxon>
        <taxon>Polyangia</taxon>
        <taxon>Nannocystales</taxon>
        <taxon>Nannocystaceae</taxon>
        <taxon>Plesiocystis</taxon>
    </lineage>
</organism>
<evidence type="ECO:0000313" key="2">
    <source>
        <dbReference type="EMBL" id="EDM75475.1"/>
    </source>
</evidence>
<feature type="region of interest" description="Disordered" evidence="1">
    <location>
        <begin position="123"/>
        <end position="143"/>
    </location>
</feature>
<feature type="region of interest" description="Disordered" evidence="1">
    <location>
        <begin position="869"/>
        <end position="897"/>
    </location>
</feature>
<dbReference type="STRING" id="391625.PPSIR1_34158"/>
<evidence type="ECO:0000313" key="3">
    <source>
        <dbReference type="Proteomes" id="UP000005801"/>
    </source>
</evidence>
<feature type="compositionally biased region" description="Acidic residues" evidence="1">
    <location>
        <begin position="128"/>
        <end position="140"/>
    </location>
</feature>
<dbReference type="RefSeq" id="WP_006975368.1">
    <property type="nucleotide sequence ID" value="NZ_ABCS01000090.1"/>
</dbReference>
<dbReference type="EMBL" id="ABCS01000090">
    <property type="protein sequence ID" value="EDM75475.1"/>
    <property type="molecule type" value="Genomic_DNA"/>
</dbReference>
<evidence type="ECO:0000256" key="1">
    <source>
        <dbReference type="SAM" id="MobiDB-lite"/>
    </source>
</evidence>
<proteinExistence type="predicted"/>
<gene>
    <name evidence="2" type="ORF">PPSIR1_34158</name>
</gene>
<name>A6GF78_9BACT</name>
<keyword evidence="3" id="KW-1185">Reference proteome</keyword>
<comment type="caution">
    <text evidence="2">The sequence shown here is derived from an EMBL/GenBank/DDBJ whole genome shotgun (WGS) entry which is preliminary data.</text>
</comment>
<accession>A6GF78</accession>
<reference evidence="2 3" key="1">
    <citation type="submission" date="2007-06" db="EMBL/GenBank/DDBJ databases">
        <authorList>
            <person name="Shimkets L."/>
            <person name="Ferriera S."/>
            <person name="Johnson J."/>
            <person name="Kravitz S."/>
            <person name="Beeson K."/>
            <person name="Sutton G."/>
            <person name="Rogers Y.-H."/>
            <person name="Friedman R."/>
            <person name="Frazier M."/>
            <person name="Venter J.C."/>
        </authorList>
    </citation>
    <scope>NUCLEOTIDE SEQUENCE [LARGE SCALE GENOMIC DNA]</scope>
    <source>
        <strain evidence="2 3">SIR-1</strain>
    </source>
</reference>
<dbReference type="AlphaFoldDB" id="A6GF78"/>
<dbReference type="OrthoDB" id="5478301at2"/>